<dbReference type="SUPFAM" id="SSF75005">
    <property type="entry name" value="Arabinanase/levansucrase/invertase"/>
    <property type="match status" value="1"/>
</dbReference>
<dbReference type="InterPro" id="IPR018053">
    <property type="entry name" value="Glyco_hydro_32_AS"/>
</dbReference>
<reference evidence="7 8" key="1">
    <citation type="submission" date="2016-01" db="EMBL/GenBank/DDBJ databases">
        <title>Draft genome sequence of Clavibacter michiganensis subsp. tessellarius DOAB 609.</title>
        <authorList>
            <person name="Tambong J.T."/>
        </authorList>
    </citation>
    <scope>NUCLEOTIDE SEQUENCE [LARGE SCALE GENOMIC DNA]</scope>
    <source>
        <strain evidence="7 8">DOAB 609</strain>
    </source>
</reference>
<name>A0A154V2N2_9MICO</name>
<feature type="domain" description="Glycosyl hydrolase family 32 N-terminal" evidence="5">
    <location>
        <begin position="10"/>
        <end position="297"/>
    </location>
</feature>
<evidence type="ECO:0000256" key="1">
    <source>
        <dbReference type="ARBA" id="ARBA00009902"/>
    </source>
</evidence>
<dbReference type="PANTHER" id="PTHR42800">
    <property type="entry name" value="EXOINULINASE INUD (AFU_ORTHOLOGUE AFUA_5G00480)"/>
    <property type="match status" value="1"/>
</dbReference>
<dbReference type="Pfam" id="PF08244">
    <property type="entry name" value="Glyco_hydro_32C"/>
    <property type="match status" value="1"/>
</dbReference>
<dbReference type="GO" id="GO:0004575">
    <property type="term" value="F:sucrose alpha-glucosidase activity"/>
    <property type="evidence" value="ECO:0007669"/>
    <property type="project" value="TreeGrafter"/>
</dbReference>
<evidence type="ECO:0000256" key="4">
    <source>
        <dbReference type="RuleBase" id="RU362110"/>
    </source>
</evidence>
<comment type="caution">
    <text evidence="7">The sequence shown here is derived from an EMBL/GenBank/DDBJ whole genome shotgun (WGS) entry which is preliminary data.</text>
</comment>
<dbReference type="PANTHER" id="PTHR42800:SF1">
    <property type="entry name" value="EXOINULINASE INUD (AFU_ORTHOLOGUE AFUA_5G00480)"/>
    <property type="match status" value="1"/>
</dbReference>
<evidence type="ECO:0000256" key="3">
    <source>
        <dbReference type="ARBA" id="ARBA00023295"/>
    </source>
</evidence>
<dbReference type="CDD" id="cd18622">
    <property type="entry name" value="GH32_Inu-like"/>
    <property type="match status" value="1"/>
</dbReference>
<dbReference type="InterPro" id="IPR023296">
    <property type="entry name" value="Glyco_hydro_beta-prop_sf"/>
</dbReference>
<dbReference type="EMBL" id="LQXA01000020">
    <property type="protein sequence ID" value="KZC95611.1"/>
    <property type="molecule type" value="Genomic_DNA"/>
</dbReference>
<dbReference type="GO" id="GO:0005737">
    <property type="term" value="C:cytoplasm"/>
    <property type="evidence" value="ECO:0007669"/>
    <property type="project" value="TreeGrafter"/>
</dbReference>
<evidence type="ECO:0000313" key="7">
    <source>
        <dbReference type="EMBL" id="KZC95611.1"/>
    </source>
</evidence>
<accession>A0A154V2N2</accession>
<dbReference type="SMART" id="SM00640">
    <property type="entry name" value="Glyco_32"/>
    <property type="match status" value="1"/>
</dbReference>
<comment type="similarity">
    <text evidence="1 4">Belongs to the glycosyl hydrolase 32 family.</text>
</comment>
<dbReference type="OrthoDB" id="9776657at2"/>
<dbReference type="Gene3D" id="2.115.10.20">
    <property type="entry name" value="Glycosyl hydrolase domain, family 43"/>
    <property type="match status" value="1"/>
</dbReference>
<dbReference type="STRING" id="31965.AWH51_07310"/>
<dbReference type="Proteomes" id="UP000076218">
    <property type="component" value="Unassembled WGS sequence"/>
</dbReference>
<evidence type="ECO:0008006" key="9">
    <source>
        <dbReference type="Google" id="ProtNLM"/>
    </source>
</evidence>
<dbReference type="AlphaFoldDB" id="A0A154V2N2"/>
<gene>
    <name evidence="7" type="ORF">AWH51_07310</name>
</gene>
<evidence type="ECO:0000256" key="2">
    <source>
        <dbReference type="ARBA" id="ARBA00022801"/>
    </source>
</evidence>
<sequence length="450" mass="48209">MTTSARPVTHFTPARHWMNDPNGLIHHDGRWHLFFQHNPHGIDWGHMSWGHASSVDLRTWTEHPVALRHDDDEAVYSGSVVFDAGNASGLGTADRPPLVALYTSARPGSQAQALASSADGGRTWTKHGVVLDRGTTDFRDPKVLRHGDHWIMVAVEALDRQVHLFRSDDLRSWTPLSVFGPTGSTEGIWECPDLFPLDGRWVLLVSTNPGNPAGGSGMQRFVGDFDGTAFTATSWGPLDHGRDLYAGVTVADAPEPTLIGWMGNWDYADAVPTSPWRGSMALPRRLALRGEQVLQLPAVPDPGPPDWLAAQGEAPSGPLPAAAHGRALRIRLRCVPREGAVALVVRAAADGSRGTTIRIDGDVLTVDRRASGQVGFSPAFPSVSSARVPADADGAVSLEIWVDVSSVEVFADQGAVVLTEQVFPCDEDIAVVLETPAGGSTSIDVTVLRA</sequence>
<evidence type="ECO:0000259" key="5">
    <source>
        <dbReference type="Pfam" id="PF00251"/>
    </source>
</evidence>
<keyword evidence="2 4" id="KW-0378">Hydrolase</keyword>
<dbReference type="InterPro" id="IPR013189">
    <property type="entry name" value="Glyco_hydro_32_C"/>
</dbReference>
<keyword evidence="3 4" id="KW-0326">Glycosidase</keyword>
<dbReference type="InterPro" id="IPR013148">
    <property type="entry name" value="Glyco_hydro_32_N"/>
</dbReference>
<dbReference type="InterPro" id="IPR013320">
    <property type="entry name" value="ConA-like_dom_sf"/>
</dbReference>
<dbReference type="Pfam" id="PF00251">
    <property type="entry name" value="Glyco_hydro_32N"/>
    <property type="match status" value="1"/>
</dbReference>
<dbReference type="SUPFAM" id="SSF49899">
    <property type="entry name" value="Concanavalin A-like lectins/glucanases"/>
    <property type="match status" value="1"/>
</dbReference>
<evidence type="ECO:0000313" key="8">
    <source>
        <dbReference type="Proteomes" id="UP000076218"/>
    </source>
</evidence>
<dbReference type="PROSITE" id="PS00609">
    <property type="entry name" value="GLYCOSYL_HYDROL_F32"/>
    <property type="match status" value="1"/>
</dbReference>
<feature type="domain" description="Glycosyl hydrolase family 32 C-terminal" evidence="6">
    <location>
        <begin position="325"/>
        <end position="438"/>
    </location>
</feature>
<dbReference type="RefSeq" id="WP_063071090.1">
    <property type="nucleotide sequence ID" value="NZ_LQXA01000020.1"/>
</dbReference>
<dbReference type="Gene3D" id="2.60.120.560">
    <property type="entry name" value="Exo-inulinase, domain 1"/>
    <property type="match status" value="1"/>
</dbReference>
<protein>
    <recommendedName>
        <fullName evidence="9">Glycoside hydrolase family 32 protein</fullName>
    </recommendedName>
</protein>
<evidence type="ECO:0000259" key="6">
    <source>
        <dbReference type="Pfam" id="PF08244"/>
    </source>
</evidence>
<organism evidence="7 8">
    <name type="scientific">Clavibacter tessellarius</name>
    <dbReference type="NCBI Taxonomy" id="31965"/>
    <lineage>
        <taxon>Bacteria</taxon>
        <taxon>Bacillati</taxon>
        <taxon>Actinomycetota</taxon>
        <taxon>Actinomycetes</taxon>
        <taxon>Micrococcales</taxon>
        <taxon>Microbacteriaceae</taxon>
        <taxon>Clavibacter</taxon>
    </lineage>
</organism>
<dbReference type="GO" id="GO:0005987">
    <property type="term" value="P:sucrose catabolic process"/>
    <property type="evidence" value="ECO:0007669"/>
    <property type="project" value="TreeGrafter"/>
</dbReference>
<proteinExistence type="inferred from homology"/>
<dbReference type="InterPro" id="IPR001362">
    <property type="entry name" value="Glyco_hydro_32"/>
</dbReference>